<organism evidence="2 3">
    <name type="scientific">Pelagibacterium flavum</name>
    <dbReference type="NCBI Taxonomy" id="2984530"/>
    <lineage>
        <taxon>Bacteria</taxon>
        <taxon>Pseudomonadati</taxon>
        <taxon>Pseudomonadota</taxon>
        <taxon>Alphaproteobacteria</taxon>
        <taxon>Hyphomicrobiales</taxon>
        <taxon>Devosiaceae</taxon>
        <taxon>Pelagibacterium</taxon>
    </lineage>
</organism>
<accession>A0ABY6INY5</accession>
<dbReference type="SUPFAM" id="SSF52218">
    <property type="entry name" value="Flavoproteins"/>
    <property type="match status" value="1"/>
</dbReference>
<evidence type="ECO:0000259" key="1">
    <source>
        <dbReference type="Pfam" id="PF03358"/>
    </source>
</evidence>
<evidence type="ECO:0000313" key="2">
    <source>
        <dbReference type="EMBL" id="UYQ72293.1"/>
    </source>
</evidence>
<reference evidence="2" key="1">
    <citation type="submission" date="2022-10" db="EMBL/GenBank/DDBJ databases">
        <title>YIM 151497 complete genome.</title>
        <authorList>
            <person name="Chen X."/>
        </authorList>
    </citation>
    <scope>NUCLEOTIDE SEQUENCE</scope>
    <source>
        <strain evidence="2">YIM 151497</strain>
    </source>
</reference>
<dbReference type="PANTHER" id="PTHR30543">
    <property type="entry name" value="CHROMATE REDUCTASE"/>
    <property type="match status" value="1"/>
</dbReference>
<feature type="domain" description="NADPH-dependent FMN reductase-like" evidence="1">
    <location>
        <begin position="3"/>
        <end position="142"/>
    </location>
</feature>
<dbReference type="InterPro" id="IPR050712">
    <property type="entry name" value="NAD(P)H-dep_reductase"/>
</dbReference>
<gene>
    <name evidence="2" type="ORF">OF122_00430</name>
</gene>
<dbReference type="Pfam" id="PF03358">
    <property type="entry name" value="FMN_red"/>
    <property type="match status" value="1"/>
</dbReference>
<dbReference type="InterPro" id="IPR005025">
    <property type="entry name" value="FMN_Rdtase-like_dom"/>
</dbReference>
<evidence type="ECO:0000313" key="3">
    <source>
        <dbReference type="Proteomes" id="UP001163882"/>
    </source>
</evidence>
<dbReference type="Proteomes" id="UP001163882">
    <property type="component" value="Chromosome"/>
</dbReference>
<dbReference type="EMBL" id="CP107716">
    <property type="protein sequence ID" value="UYQ72293.1"/>
    <property type="molecule type" value="Genomic_DNA"/>
</dbReference>
<protein>
    <submittedName>
        <fullName evidence="2">NAD(P)H-dependent oxidoreductase</fullName>
    </submittedName>
</protein>
<sequence>MARALTLCGSIRTGSVNKMLQDAVDAKLAAAGVTVNSITLKDFEMPIFNQDLEPDNVPEAAGRLADLFRSHDIVFIATPEYNGGLPPLMVNTIAWLSRQKPSPFRHAVFGIGGVSSGRYGTIWAQSHLRDSLSKIGAVVVPTLLGTGPDSSVFADDGTVAEAGVIAKIDQMVKELTHFSRGGI</sequence>
<name>A0ABY6INY5_9HYPH</name>
<keyword evidence="3" id="KW-1185">Reference proteome</keyword>
<proteinExistence type="predicted"/>
<dbReference type="Gene3D" id="3.40.50.360">
    <property type="match status" value="1"/>
</dbReference>
<dbReference type="InterPro" id="IPR029039">
    <property type="entry name" value="Flavoprotein-like_sf"/>
</dbReference>
<dbReference type="PANTHER" id="PTHR30543:SF21">
    <property type="entry name" value="NAD(P)H-DEPENDENT FMN REDUCTASE LOT6"/>
    <property type="match status" value="1"/>
</dbReference>
<dbReference type="RefSeq" id="WP_264225927.1">
    <property type="nucleotide sequence ID" value="NZ_CP107716.1"/>
</dbReference>